<feature type="signal peptide" evidence="1">
    <location>
        <begin position="1"/>
        <end position="26"/>
    </location>
</feature>
<reference evidence="2 3" key="1">
    <citation type="submission" date="2018-09" db="EMBL/GenBank/DDBJ databases">
        <title>The draft genome of Acinetobacter spp. strains.</title>
        <authorList>
            <person name="Qin J."/>
            <person name="Feng Y."/>
            <person name="Zong Z."/>
        </authorList>
    </citation>
    <scope>NUCLEOTIDE SEQUENCE [LARGE SCALE GENOMIC DNA]</scope>
    <source>
        <strain evidence="2 3">WCHAc060012</strain>
    </source>
</reference>
<dbReference type="Proteomes" id="UP000282388">
    <property type="component" value="Unassembled WGS sequence"/>
</dbReference>
<accession>A0A3A8E4G3</accession>
<dbReference type="OrthoDB" id="6713426at2"/>
<protein>
    <submittedName>
        <fullName evidence="2">Uncharacterized protein</fullName>
    </submittedName>
</protein>
<dbReference type="AlphaFoldDB" id="A0A3A8E4G3"/>
<dbReference type="PROSITE" id="PS51257">
    <property type="entry name" value="PROKAR_LIPOPROTEIN"/>
    <property type="match status" value="1"/>
</dbReference>
<feature type="chain" id="PRO_5017359130" evidence="1">
    <location>
        <begin position="27"/>
        <end position="75"/>
    </location>
</feature>
<dbReference type="EMBL" id="RAXV01000033">
    <property type="protein sequence ID" value="RKG29797.1"/>
    <property type="molecule type" value="Genomic_DNA"/>
</dbReference>
<dbReference type="RefSeq" id="WP_120403393.1">
    <property type="nucleotide sequence ID" value="NZ_RAXV01000033.1"/>
</dbReference>
<proteinExistence type="predicted"/>
<keyword evidence="1" id="KW-0732">Signal</keyword>
<comment type="caution">
    <text evidence="2">The sequence shown here is derived from an EMBL/GenBank/DDBJ whole genome shotgun (WGS) entry which is preliminary data.</text>
</comment>
<sequence length="75" mass="8065">MKFLSATIFPAACAAAFTGLVLLSLAGCDGREEMQPPRTEVRTMIIGGMPVSEQDYKLPREEAAFNEPVASGEVF</sequence>
<gene>
    <name evidence="2" type="ORF">D7V32_13600</name>
</gene>
<evidence type="ECO:0000313" key="2">
    <source>
        <dbReference type="EMBL" id="RKG29797.1"/>
    </source>
</evidence>
<dbReference type="NCBIfam" id="NF038215">
    <property type="entry name" value="acineto_lipo_PV"/>
    <property type="match status" value="1"/>
</dbReference>
<name>A0A3A8E4G3_9GAMM</name>
<keyword evidence="3" id="KW-1185">Reference proteome</keyword>
<organism evidence="2 3">
    <name type="scientific">Acinetobacter tianfuensis</name>
    <dbReference type="NCBI Taxonomy" id="2419603"/>
    <lineage>
        <taxon>Bacteria</taxon>
        <taxon>Pseudomonadati</taxon>
        <taxon>Pseudomonadota</taxon>
        <taxon>Gammaproteobacteria</taxon>
        <taxon>Moraxellales</taxon>
        <taxon>Moraxellaceae</taxon>
        <taxon>Acinetobacter</taxon>
    </lineage>
</organism>
<evidence type="ECO:0000313" key="3">
    <source>
        <dbReference type="Proteomes" id="UP000282388"/>
    </source>
</evidence>
<evidence type="ECO:0000256" key="1">
    <source>
        <dbReference type="SAM" id="SignalP"/>
    </source>
</evidence>